<dbReference type="PANTHER" id="PTHR47123:SF24">
    <property type="entry name" value="LOW PROTEIN: F-BOX_KELCH-REPEAT PROTEIN"/>
    <property type="match status" value="1"/>
</dbReference>
<dbReference type="InterPro" id="IPR051304">
    <property type="entry name" value="SCF_F-box_domain"/>
</dbReference>
<name>D7LCR7_ARALL</name>
<dbReference type="PANTHER" id="PTHR47123">
    <property type="entry name" value="F-BOX PROTEIN SKIP23"/>
    <property type="match status" value="1"/>
</dbReference>
<sequence>MKVKIARSDPTLINMLDCQIQISVAFLMRNKDGGEIVVFLMQLKKISNSSCHDLVTFRGRFYAVFLNGNMFVIDRYSLEVNDLGDRVFFIGRLGNIWCSAKELPDGCGVSGNSILFTNGPENVTLFYIYGEHTGNAEDDLNILRSTRATRVIILNKSPPVVALQVEG</sequence>
<evidence type="ECO:0000313" key="2">
    <source>
        <dbReference type="Proteomes" id="UP000008694"/>
    </source>
</evidence>
<organism evidence="2">
    <name type="scientific">Arabidopsis lyrata subsp. lyrata</name>
    <name type="common">Lyre-leaved rock-cress</name>
    <dbReference type="NCBI Taxonomy" id="81972"/>
    <lineage>
        <taxon>Eukaryota</taxon>
        <taxon>Viridiplantae</taxon>
        <taxon>Streptophyta</taxon>
        <taxon>Embryophyta</taxon>
        <taxon>Tracheophyta</taxon>
        <taxon>Spermatophyta</taxon>
        <taxon>Magnoliopsida</taxon>
        <taxon>eudicotyledons</taxon>
        <taxon>Gunneridae</taxon>
        <taxon>Pentapetalae</taxon>
        <taxon>rosids</taxon>
        <taxon>malvids</taxon>
        <taxon>Brassicales</taxon>
        <taxon>Brassicaceae</taxon>
        <taxon>Camelineae</taxon>
        <taxon>Arabidopsis</taxon>
    </lineage>
</organism>
<dbReference type="Proteomes" id="UP000008694">
    <property type="component" value="Unassembled WGS sequence"/>
</dbReference>
<dbReference type="AlphaFoldDB" id="D7LCR7"/>
<reference evidence="2" key="1">
    <citation type="journal article" date="2011" name="Nat. Genet.">
        <title>The Arabidopsis lyrata genome sequence and the basis of rapid genome size change.</title>
        <authorList>
            <person name="Hu T.T."/>
            <person name="Pattyn P."/>
            <person name="Bakker E.G."/>
            <person name="Cao J."/>
            <person name="Cheng J.-F."/>
            <person name="Clark R.M."/>
            <person name="Fahlgren N."/>
            <person name="Fawcett J.A."/>
            <person name="Grimwood J."/>
            <person name="Gundlach H."/>
            <person name="Haberer G."/>
            <person name="Hollister J.D."/>
            <person name="Ossowski S."/>
            <person name="Ottilar R.P."/>
            <person name="Salamov A.A."/>
            <person name="Schneeberger K."/>
            <person name="Spannagl M."/>
            <person name="Wang X."/>
            <person name="Yang L."/>
            <person name="Nasrallah M.E."/>
            <person name="Bergelson J."/>
            <person name="Carrington J.C."/>
            <person name="Gaut B.S."/>
            <person name="Schmutz J."/>
            <person name="Mayer K.F.X."/>
            <person name="Van de Peer Y."/>
            <person name="Grigoriev I.V."/>
            <person name="Nordborg M."/>
            <person name="Weigel D."/>
            <person name="Guo Y.-L."/>
        </authorList>
    </citation>
    <scope>NUCLEOTIDE SEQUENCE [LARGE SCALE GENOMIC DNA]</scope>
    <source>
        <strain evidence="2">cv. MN47</strain>
    </source>
</reference>
<dbReference type="HOGENOM" id="CLU_1596754_0_0_1"/>
<gene>
    <name evidence="1" type="ORF">ARALYDRAFT_901327</name>
</gene>
<dbReference type="Gramene" id="scaffold_400828.1">
    <property type="protein sequence ID" value="scaffold_400828.1"/>
    <property type="gene ID" value="scaffold_400828.1"/>
</dbReference>
<evidence type="ECO:0000313" key="1">
    <source>
        <dbReference type="EMBL" id="EFH57012.1"/>
    </source>
</evidence>
<proteinExistence type="predicted"/>
<protein>
    <submittedName>
        <fullName evidence="1">Uncharacterized protein</fullName>
    </submittedName>
</protein>
<accession>D7LCR7</accession>
<keyword evidence="2" id="KW-1185">Reference proteome</keyword>
<dbReference type="EMBL" id="GL348716">
    <property type="protein sequence ID" value="EFH57012.1"/>
    <property type="molecule type" value="Genomic_DNA"/>
</dbReference>